<dbReference type="Proteomes" id="UP000599437">
    <property type="component" value="Unassembled WGS sequence"/>
</dbReference>
<sequence>MTTPDAPPRSPAPVPAVLCLAPHVTLTRLPYGGSVLLNTVTLTLAECGEPQAAALDSLLAAGLPPSDRDSPPARLAAELLATGWLTTRPPGPSPAAGHEG</sequence>
<protein>
    <submittedName>
        <fullName evidence="1">Uncharacterized protein</fullName>
    </submittedName>
</protein>
<gene>
    <name evidence="1" type="ORF">GCM10010346_23720</name>
</gene>
<proteinExistence type="predicted"/>
<dbReference type="RefSeq" id="WP_138907065.1">
    <property type="nucleotide sequence ID" value="NZ_BMVO01000005.1"/>
</dbReference>
<reference evidence="2" key="1">
    <citation type="journal article" date="2019" name="Int. J. Syst. Evol. Microbiol.">
        <title>The Global Catalogue of Microorganisms (GCM) 10K type strain sequencing project: providing services to taxonomists for standard genome sequencing and annotation.</title>
        <authorList>
            <consortium name="The Broad Institute Genomics Platform"/>
            <consortium name="The Broad Institute Genome Sequencing Center for Infectious Disease"/>
            <person name="Wu L."/>
            <person name="Ma J."/>
        </authorList>
    </citation>
    <scope>NUCLEOTIDE SEQUENCE [LARGE SCALE GENOMIC DNA]</scope>
    <source>
        <strain evidence="2">JCM 4737</strain>
    </source>
</reference>
<dbReference type="NCBIfam" id="NF038044">
    <property type="entry name" value="act_def_assoc_B"/>
    <property type="match status" value="1"/>
</dbReference>
<comment type="caution">
    <text evidence="1">The sequence shown here is derived from an EMBL/GenBank/DDBJ whole genome shotgun (WGS) entry which is preliminary data.</text>
</comment>
<dbReference type="EMBL" id="BMVO01000005">
    <property type="protein sequence ID" value="GHB00132.1"/>
    <property type="molecule type" value="Genomic_DNA"/>
</dbReference>
<organism evidence="1 2">
    <name type="scientific">Streptomyces chryseus</name>
    <dbReference type="NCBI Taxonomy" id="68186"/>
    <lineage>
        <taxon>Bacteria</taxon>
        <taxon>Bacillati</taxon>
        <taxon>Actinomycetota</taxon>
        <taxon>Actinomycetes</taxon>
        <taxon>Kitasatosporales</taxon>
        <taxon>Streptomycetaceae</taxon>
        <taxon>Streptomyces</taxon>
    </lineage>
</organism>
<name>A0ABQ3DK71_9ACTN</name>
<keyword evidence="2" id="KW-1185">Reference proteome</keyword>
<accession>A0ABQ3DK71</accession>
<evidence type="ECO:0000313" key="2">
    <source>
        <dbReference type="Proteomes" id="UP000599437"/>
    </source>
</evidence>
<evidence type="ECO:0000313" key="1">
    <source>
        <dbReference type="EMBL" id="GHB00132.1"/>
    </source>
</evidence>